<gene>
    <name evidence="1" type="ORF">SAMN05444159_1196</name>
</gene>
<evidence type="ECO:0000313" key="1">
    <source>
        <dbReference type="EMBL" id="SHJ67191.1"/>
    </source>
</evidence>
<protein>
    <submittedName>
        <fullName evidence="1">Uncharacterized protein</fullName>
    </submittedName>
</protein>
<organism evidence="1 2">
    <name type="scientific">Bradyrhizobium lablabi</name>
    <dbReference type="NCBI Taxonomy" id="722472"/>
    <lineage>
        <taxon>Bacteria</taxon>
        <taxon>Pseudomonadati</taxon>
        <taxon>Pseudomonadota</taxon>
        <taxon>Alphaproteobacteria</taxon>
        <taxon>Hyphomicrobiales</taxon>
        <taxon>Nitrobacteraceae</taxon>
        <taxon>Bradyrhizobium</taxon>
    </lineage>
</organism>
<dbReference type="EMBL" id="LT670844">
    <property type="protein sequence ID" value="SHJ67191.1"/>
    <property type="molecule type" value="Genomic_DNA"/>
</dbReference>
<dbReference type="Proteomes" id="UP000189935">
    <property type="component" value="Chromosome I"/>
</dbReference>
<sequence length="78" mass="8381">MDQNGPLTGLVPRSSKIESNVDEQIAAETTLVAPPHLARLRDVGRGSKSEELILSKCLPGYPSKRTSLDTVGMSQTCQ</sequence>
<dbReference type="AlphaFoldDB" id="A0A1M6L7I9"/>
<name>A0A1M6L7I9_9BRAD</name>
<accession>A0A1M6L7I9</accession>
<proteinExistence type="predicted"/>
<evidence type="ECO:0000313" key="2">
    <source>
        <dbReference type="Proteomes" id="UP000189935"/>
    </source>
</evidence>
<reference evidence="1 2" key="1">
    <citation type="submission" date="2016-11" db="EMBL/GenBank/DDBJ databases">
        <authorList>
            <person name="Jaros S."/>
            <person name="Januszkiewicz K."/>
            <person name="Wedrychowicz H."/>
        </authorList>
    </citation>
    <scope>NUCLEOTIDE SEQUENCE [LARGE SCALE GENOMIC DNA]</scope>
    <source>
        <strain evidence="1 2">GAS499</strain>
    </source>
</reference>